<evidence type="ECO:0000256" key="9">
    <source>
        <dbReference type="SAM" id="Coils"/>
    </source>
</evidence>
<feature type="compositionally biased region" description="Acidic residues" evidence="10">
    <location>
        <begin position="111"/>
        <end position="120"/>
    </location>
</feature>
<dbReference type="RefSeq" id="XP_017875509.1">
    <property type="nucleotide sequence ID" value="XM_018020020.2"/>
</dbReference>
<accession>A0AAJ7IRX1</accession>
<feature type="compositionally biased region" description="Basic and acidic residues" evidence="10">
    <location>
        <begin position="288"/>
        <end position="318"/>
    </location>
</feature>
<dbReference type="CDD" id="cd18793">
    <property type="entry name" value="SF2_C_SNF"/>
    <property type="match status" value="1"/>
</dbReference>
<dbReference type="InterPro" id="IPR014001">
    <property type="entry name" value="Helicase_ATP-bd"/>
</dbReference>
<feature type="region of interest" description="Disordered" evidence="10">
    <location>
        <begin position="288"/>
        <end position="320"/>
    </location>
</feature>
<organism evidence="13 14">
    <name type="scientific">Ceratina calcarata</name>
    <dbReference type="NCBI Taxonomy" id="156304"/>
    <lineage>
        <taxon>Eukaryota</taxon>
        <taxon>Metazoa</taxon>
        <taxon>Ecdysozoa</taxon>
        <taxon>Arthropoda</taxon>
        <taxon>Hexapoda</taxon>
        <taxon>Insecta</taxon>
        <taxon>Pterygota</taxon>
        <taxon>Neoptera</taxon>
        <taxon>Endopterygota</taxon>
        <taxon>Hymenoptera</taxon>
        <taxon>Apocrita</taxon>
        <taxon>Aculeata</taxon>
        <taxon>Apoidea</taxon>
        <taxon>Anthophila</taxon>
        <taxon>Apidae</taxon>
        <taxon>Ceratina</taxon>
        <taxon>Zadontomerus</taxon>
    </lineage>
</organism>
<feature type="compositionally biased region" description="Polar residues" evidence="10">
    <location>
        <begin position="42"/>
        <end position="65"/>
    </location>
</feature>
<dbReference type="GO" id="GO:0016887">
    <property type="term" value="F:ATP hydrolysis activity"/>
    <property type="evidence" value="ECO:0007669"/>
    <property type="project" value="InterPro"/>
</dbReference>
<dbReference type="Gene3D" id="3.40.50.300">
    <property type="entry name" value="P-loop containing nucleotide triphosphate hydrolases"/>
    <property type="match status" value="2"/>
</dbReference>
<feature type="domain" description="Helicase C-terminal" evidence="12">
    <location>
        <begin position="1553"/>
        <end position="1733"/>
    </location>
</feature>
<keyword evidence="6" id="KW-0067">ATP-binding</keyword>
<feature type="compositionally biased region" description="Low complexity" evidence="10">
    <location>
        <begin position="1475"/>
        <end position="1485"/>
    </location>
</feature>
<gene>
    <name evidence="14" type="primary">LOC108622258</name>
</gene>
<dbReference type="InterPro" id="IPR038718">
    <property type="entry name" value="SNF2-like_sf"/>
</dbReference>
<feature type="compositionally biased region" description="Basic and acidic residues" evidence="10">
    <location>
        <begin position="630"/>
        <end position="653"/>
    </location>
</feature>
<evidence type="ECO:0000256" key="6">
    <source>
        <dbReference type="ARBA" id="ARBA00022840"/>
    </source>
</evidence>
<keyword evidence="5" id="KW-0347">Helicase</keyword>
<proteinExistence type="inferred from homology"/>
<evidence type="ECO:0000259" key="11">
    <source>
        <dbReference type="PROSITE" id="PS51192"/>
    </source>
</evidence>
<dbReference type="Pfam" id="PF00271">
    <property type="entry name" value="Helicase_C"/>
    <property type="match status" value="1"/>
</dbReference>
<comment type="subcellular location">
    <subcellularLocation>
        <location evidence="1">Nucleus</location>
    </subcellularLocation>
</comment>
<feature type="compositionally biased region" description="Basic and acidic residues" evidence="10">
    <location>
        <begin position="843"/>
        <end position="887"/>
    </location>
</feature>
<feature type="compositionally biased region" description="Basic and acidic residues" evidence="10">
    <location>
        <begin position="481"/>
        <end position="491"/>
    </location>
</feature>
<evidence type="ECO:0000256" key="2">
    <source>
        <dbReference type="ARBA" id="ARBA00007025"/>
    </source>
</evidence>
<dbReference type="InterPro" id="IPR044574">
    <property type="entry name" value="ARIP4-like"/>
</dbReference>
<evidence type="ECO:0000256" key="4">
    <source>
        <dbReference type="ARBA" id="ARBA00022801"/>
    </source>
</evidence>
<feature type="compositionally biased region" description="Basic residues" evidence="10">
    <location>
        <begin position="941"/>
        <end position="950"/>
    </location>
</feature>
<dbReference type="SMART" id="SM00490">
    <property type="entry name" value="HELICc"/>
    <property type="match status" value="1"/>
</dbReference>
<feature type="region of interest" description="Disordered" evidence="10">
    <location>
        <begin position="586"/>
        <end position="684"/>
    </location>
</feature>
<feature type="compositionally biased region" description="Basic and acidic residues" evidence="10">
    <location>
        <begin position="558"/>
        <end position="572"/>
    </location>
</feature>
<evidence type="ECO:0000256" key="3">
    <source>
        <dbReference type="ARBA" id="ARBA00022741"/>
    </source>
</evidence>
<dbReference type="GeneID" id="108622258"/>
<reference evidence="14" key="1">
    <citation type="submission" date="2025-08" db="UniProtKB">
        <authorList>
            <consortium name="RefSeq"/>
        </authorList>
    </citation>
    <scope>IDENTIFICATION</scope>
    <source>
        <tissue evidence="14">Whole body</tissue>
    </source>
</reference>
<evidence type="ECO:0000313" key="13">
    <source>
        <dbReference type="Proteomes" id="UP000694925"/>
    </source>
</evidence>
<dbReference type="PANTHER" id="PTHR45797:SF3">
    <property type="entry name" value="TRANSCRIPTIONAL REGULATOR ATRX HOMOLOG"/>
    <property type="match status" value="1"/>
</dbReference>
<keyword evidence="3" id="KW-0547">Nucleotide-binding</keyword>
<dbReference type="GO" id="GO:0004386">
    <property type="term" value="F:helicase activity"/>
    <property type="evidence" value="ECO:0007669"/>
    <property type="project" value="UniProtKB-KW"/>
</dbReference>
<dbReference type="Pfam" id="PF00176">
    <property type="entry name" value="SNF2-rel_dom"/>
    <property type="match status" value="1"/>
</dbReference>
<feature type="region of interest" description="Disordered" evidence="10">
    <location>
        <begin position="842"/>
        <end position="1045"/>
    </location>
</feature>
<keyword evidence="8" id="KW-0539">Nucleus</keyword>
<evidence type="ECO:0000259" key="12">
    <source>
        <dbReference type="PROSITE" id="PS51194"/>
    </source>
</evidence>
<dbReference type="GO" id="GO:0005634">
    <property type="term" value="C:nucleus"/>
    <property type="evidence" value="ECO:0007669"/>
    <property type="project" value="UniProtKB-SubCell"/>
</dbReference>
<feature type="region of interest" description="Disordered" evidence="10">
    <location>
        <begin position="33"/>
        <end position="126"/>
    </location>
</feature>
<evidence type="ECO:0000256" key="1">
    <source>
        <dbReference type="ARBA" id="ARBA00004123"/>
    </source>
</evidence>
<dbReference type="InterPro" id="IPR000330">
    <property type="entry name" value="SNF2_N"/>
</dbReference>
<evidence type="ECO:0000313" key="14">
    <source>
        <dbReference type="RefSeq" id="XP_017875509.1"/>
    </source>
</evidence>
<dbReference type="Gene3D" id="3.40.50.10810">
    <property type="entry name" value="Tandem AAA-ATPase domain"/>
    <property type="match status" value="1"/>
</dbReference>
<dbReference type="GO" id="GO:0003677">
    <property type="term" value="F:DNA binding"/>
    <property type="evidence" value="ECO:0007669"/>
    <property type="project" value="UniProtKB-KW"/>
</dbReference>
<name>A0AAJ7IRX1_9HYME</name>
<feature type="region of interest" description="Disordered" evidence="10">
    <location>
        <begin position="431"/>
        <end position="572"/>
    </location>
</feature>
<feature type="compositionally biased region" description="Polar residues" evidence="10">
    <location>
        <begin position="509"/>
        <end position="529"/>
    </location>
</feature>
<dbReference type="PROSITE" id="PS51194">
    <property type="entry name" value="HELICASE_CTER"/>
    <property type="match status" value="1"/>
</dbReference>
<evidence type="ECO:0000256" key="10">
    <source>
        <dbReference type="SAM" id="MobiDB-lite"/>
    </source>
</evidence>
<dbReference type="InterPro" id="IPR001650">
    <property type="entry name" value="Helicase_C-like"/>
</dbReference>
<protein>
    <submittedName>
        <fullName evidence="14">Transcriptional regulator ATRX homolog isoform X1</fullName>
    </submittedName>
</protein>
<feature type="compositionally biased region" description="Polar residues" evidence="10">
    <location>
        <begin position="178"/>
        <end position="193"/>
    </location>
</feature>
<evidence type="ECO:0000256" key="7">
    <source>
        <dbReference type="ARBA" id="ARBA00023125"/>
    </source>
</evidence>
<feature type="compositionally biased region" description="Basic and acidic residues" evidence="10">
    <location>
        <begin position="392"/>
        <end position="409"/>
    </location>
</feature>
<dbReference type="SUPFAM" id="SSF52540">
    <property type="entry name" value="P-loop containing nucleoside triphosphate hydrolases"/>
    <property type="match status" value="2"/>
</dbReference>
<comment type="similarity">
    <text evidence="2">Belongs to the SNF2/RAD54 helicase family.</text>
</comment>
<dbReference type="SMART" id="SM00487">
    <property type="entry name" value="DEXDc"/>
    <property type="match status" value="1"/>
</dbReference>
<dbReference type="PROSITE" id="PS51192">
    <property type="entry name" value="HELICASE_ATP_BIND_1"/>
    <property type="match status" value="1"/>
</dbReference>
<dbReference type="Gene3D" id="1.20.120.850">
    <property type="entry name" value="SWI2/SNF2 ATPases, N-terminal domain"/>
    <property type="match status" value="1"/>
</dbReference>
<feature type="coiled-coil region" evidence="9">
    <location>
        <begin position="248"/>
        <end position="275"/>
    </location>
</feature>
<sequence>MSSKRVKEGKCHEFNNKEPFYIKQRRMALNRLKESMKPLLDDNNTSEQKKSSVFKNDLDTTSSSETDPEGKFAQSHTSRERTKLDKHNLKKDRRSSYINVRNDKSKRIESDSESSDTEDNINDKRAERRDRRILMLKLKEKNLNTLHRDDTGSSSSKEFQKSKISHVGSNVMKKLARSQKQNRMTSTDSNSESVNEKIATEKLSDKQNIFFKSGINKIMNKMKELCSEYELQVDNIKWKHLKKDMRNYDSTEKVYKKLKTVIESMKEELDVQDKKLINFYEDWEKNCRSENTEHEDSSPSEAEESKTAVNEKESEKLKNVSQVSPIVSECDDEIFSGNEAQATLGKNDKNKIENLPTIAEISMNDDSDQVDASPIVANRTIRDKILPVKTDLTEQTKLAEETGDQKETSQECPASDILSLNVSVDDIFDETTIENVSPSPKIKDESDNGSETDVTLNKNGSDSMINERKRKRNNSSDTVEGLEKSREKEMDSFSNTLDEEERAKKALLTSDSDTPPITLINDITTTVESSENDNIKETDATETMKPDKKRKKYNNRQNESEDKSPEDLTKIMEAESLAVRMLLESNSDDSLSHSEKPIFKKSLKQKLNSTGSSEDSSSDDDSNLNGEKQNSSKEGQKKNERPSSSIEKQDNSSKDSNSNIDSESSIGKRYSLRKKNAENKKDSTSLKMLVNNKMKNSIESDKIISCKVVLERLPKSVLNKHNNTLEKSREYLESKEFRSLIRVDNLGRNTRSKSLTRSSNITQLCRNSKSKSKEAEETLLDHLKRIEEGNFDEAVGNDAVSDPENDNTVMKTDTTMQSNEDLIKQADAVTKKMLLYSSDSDAPIEKKVSSESDEEKNMNKSGKPVEKPIAKSTQEDSDKENDEEREKSRWRRHKLLTMKLTSDSDSDVARQKWVKKQEKLAETAKNDQAEDSEKNNDSIMKRKPRTRRKIMVSDDSDVKSDPDSNSSVELLENKSSDSDSSVGKRKKGNKRKMQKSSDSDSMTVKKKTKPKRKRIKNMSSDSDAESDDQMTNSQGTPGKKGRKNIRKVMEEELVADDTKLAAKAEEERLKRIAERQKVYNEMYEARLASEEKVDKLVLDFDPDTKKELVTVHEKLVKRLKPHQAEGIKFMWDACFESLERIKTSPGSGCIIAHCMGLGKTLQVIALVYTLLTHEQTGVKTVLIVSPLNTVLNWLNEFNLWLKDLDDYNDVDVYEMTKLKKNVERVYQLQHWHESGGVMIIGYEMFRNLSANNNRMRKKMREDTLRYLIDPGPDLIVCDEGHLLKNEDTALSKSIKRIKTLRRIVLTGTPLQNNLNEYHCMVQFVKPSLLGTKAEFSNRFVNPITNGQFDDSTEYDVKLMKKRAYVLNKMLKGCVQRCDYSVLTPFLPPKQEYVIFVSLTETQINLYRYYLNHLARKGRYTATLFADFQALQRIWTHPLVLRMNSEKIEKLNEKKLDSESEGSLKDFIDDSDTESGKSSSSSSSVYIEDDDAAPNAGKSQNKTSKRGTRNTPAIDVPEETEEPEKKEEEWWLQFVKPEDLEDMRVSAKLMLLFGILKECEQIGDKVLVFSQSLYSLTLIERFLEKIDDSTQNNSTSELIAGHTGSWSLGLDYFRLDGQTNAENRSAWCKIFNRPTNTRGRLFLISTRAGGLGINLTAANRVIIFDASWNPSHDVQSIFRVYRFGQKKPCYVYRFLATGTMEEKIYNRQVTKLSLSCRVVDEQQIERHYSNNDLSELYTFEPKTEDNQTLNLPKDRLLAEIFLKYKNYVKNYHEHDSLLENKTEEELNEEERKQAWTEYEEEKKGKPKVLPTFAMQGAYTQNPLMNNQYTPIPQMNLATDYSNLRELLQKDYPNATPEMQQMLTSRALAEMYNYWEKQTMNNVTKQLLEQPIQNQNTNLRAVISNPVALNRVNYVMPNVNANMSNQPNRTTSRQADDDDVIEVTSTSTVNNINKNQEE</sequence>
<evidence type="ECO:0000256" key="8">
    <source>
        <dbReference type="ARBA" id="ARBA00023242"/>
    </source>
</evidence>
<dbReference type="PANTHER" id="PTHR45797">
    <property type="entry name" value="RAD54-LIKE"/>
    <property type="match status" value="1"/>
</dbReference>
<dbReference type="InterPro" id="IPR027417">
    <property type="entry name" value="P-loop_NTPase"/>
</dbReference>
<feature type="region of interest" description="Disordered" evidence="10">
    <location>
        <begin position="1461"/>
        <end position="1527"/>
    </location>
</feature>
<dbReference type="Proteomes" id="UP000694925">
    <property type="component" value="Unplaced"/>
</dbReference>
<feature type="compositionally biased region" description="Basic and acidic residues" evidence="10">
    <location>
        <begin position="101"/>
        <end position="110"/>
    </location>
</feature>
<feature type="domain" description="Helicase ATP-binding" evidence="11">
    <location>
        <begin position="1140"/>
        <end position="1327"/>
    </location>
</feature>
<feature type="region of interest" description="Disordered" evidence="10">
    <location>
        <begin position="176"/>
        <end position="195"/>
    </location>
</feature>
<feature type="compositionally biased region" description="Basic and acidic residues" evidence="10">
    <location>
        <begin position="77"/>
        <end position="87"/>
    </location>
</feature>
<feature type="region of interest" description="Disordered" evidence="10">
    <location>
        <begin position="392"/>
        <end position="416"/>
    </location>
</feature>
<feature type="compositionally biased region" description="Basic and acidic residues" evidence="10">
    <location>
        <begin position="907"/>
        <end position="940"/>
    </location>
</feature>
<feature type="compositionally biased region" description="Low complexity" evidence="10">
    <location>
        <begin position="654"/>
        <end position="665"/>
    </location>
</feature>
<evidence type="ECO:0000256" key="5">
    <source>
        <dbReference type="ARBA" id="ARBA00022806"/>
    </source>
</evidence>
<keyword evidence="9" id="KW-0175">Coiled coil</keyword>
<dbReference type="GO" id="GO:0005524">
    <property type="term" value="F:ATP binding"/>
    <property type="evidence" value="ECO:0007669"/>
    <property type="project" value="UniProtKB-KW"/>
</dbReference>
<dbReference type="KEGG" id="ccal:108622258"/>
<feature type="compositionally biased region" description="Polar residues" evidence="10">
    <location>
        <begin position="449"/>
        <end position="464"/>
    </location>
</feature>
<feature type="compositionally biased region" description="Basic and acidic residues" evidence="10">
    <location>
        <begin position="675"/>
        <end position="684"/>
    </location>
</feature>
<keyword evidence="13" id="KW-1185">Reference proteome</keyword>
<feature type="compositionally biased region" description="Basic residues" evidence="10">
    <location>
        <begin position="1004"/>
        <end position="1016"/>
    </location>
</feature>
<feature type="compositionally biased region" description="Basic and acidic residues" evidence="10">
    <location>
        <begin position="533"/>
        <end position="546"/>
    </location>
</feature>
<dbReference type="InterPro" id="IPR049730">
    <property type="entry name" value="SNF2/RAD54-like_C"/>
</dbReference>
<feature type="compositionally biased region" description="Basic residues" evidence="10">
    <location>
        <begin position="983"/>
        <end position="994"/>
    </location>
</feature>
<keyword evidence="4" id="KW-0378">Hydrolase</keyword>
<keyword evidence="7" id="KW-0238">DNA-binding</keyword>